<evidence type="ECO:0000313" key="2">
    <source>
        <dbReference type="EMBL" id="OIO18427.1"/>
    </source>
</evidence>
<feature type="domain" description="Glycosyl transferase family 1" evidence="1">
    <location>
        <begin position="184"/>
        <end position="316"/>
    </location>
</feature>
<proteinExistence type="predicted"/>
<gene>
    <name evidence="2" type="ORF">AUJ29_00070</name>
</gene>
<evidence type="ECO:0000259" key="1">
    <source>
        <dbReference type="Pfam" id="PF00534"/>
    </source>
</evidence>
<dbReference type="PANTHER" id="PTHR12526">
    <property type="entry name" value="GLYCOSYLTRANSFERASE"/>
    <property type="match status" value="1"/>
</dbReference>
<dbReference type="PANTHER" id="PTHR12526:SF595">
    <property type="entry name" value="BLL5217 PROTEIN"/>
    <property type="match status" value="1"/>
</dbReference>
<dbReference type="Pfam" id="PF00534">
    <property type="entry name" value="Glycos_transf_1"/>
    <property type="match status" value="1"/>
</dbReference>
<dbReference type="AlphaFoldDB" id="A0A1J4U563"/>
<dbReference type="SUPFAM" id="SSF53756">
    <property type="entry name" value="UDP-Glycosyltransferase/glycogen phosphorylase"/>
    <property type="match status" value="1"/>
</dbReference>
<dbReference type="Gene3D" id="3.40.50.2000">
    <property type="entry name" value="Glycogen Phosphorylase B"/>
    <property type="match status" value="2"/>
</dbReference>
<dbReference type="EMBL" id="MNVB01000002">
    <property type="protein sequence ID" value="OIO18427.1"/>
    <property type="molecule type" value="Genomic_DNA"/>
</dbReference>
<feature type="non-terminal residue" evidence="2">
    <location>
        <position position="372"/>
    </location>
</feature>
<name>A0A1J4U563_9BACT</name>
<accession>A0A1J4U563</accession>
<dbReference type="GO" id="GO:0016757">
    <property type="term" value="F:glycosyltransferase activity"/>
    <property type="evidence" value="ECO:0007669"/>
    <property type="project" value="InterPro"/>
</dbReference>
<sequence>MKKIRVGMINTNYVKIGQYTKKGTEIFDYILITNLAKLKKKTVQVTSFCSGNSKLPVKIESVSYWPSLENKQIGNNFHPLFEIALINKAISMQKKFDLYHVNLGNGEYILPFAQFTKKPILITMHGTSFEPYAQKFYLLFKNLENVFFISISNYQRKPLPFLNYIRTIYHGINIKLFAFNPIGGKYMVWTGRAIPEKGLDTVFAVAKKIKKTTKVFPIIKDEYLEWLHNEIIKKRDTISQIVKISIDFNVNRNNLVCEYQNSKLFLFPLRWEEPFGLTIVESMACGTPVVAYARGSIPEIVKDGETGFIVNPSDDDIRGNWIIKKTGIEGLCKAVERIYAMPGDKYRAMRLACRKHVEANFTIERMVNQYEQ</sequence>
<comment type="caution">
    <text evidence="2">The sequence shown here is derived from an EMBL/GenBank/DDBJ whole genome shotgun (WGS) entry which is preliminary data.</text>
</comment>
<evidence type="ECO:0000313" key="3">
    <source>
        <dbReference type="Proteomes" id="UP000182465"/>
    </source>
</evidence>
<dbReference type="Proteomes" id="UP000182465">
    <property type="component" value="Unassembled WGS sequence"/>
</dbReference>
<reference evidence="2 3" key="1">
    <citation type="journal article" date="2016" name="Environ. Microbiol.">
        <title>Genomic resolution of a cold subsurface aquifer community provides metabolic insights for novel microbes adapted to high CO concentrations.</title>
        <authorList>
            <person name="Probst A.J."/>
            <person name="Castelle C.J."/>
            <person name="Singh A."/>
            <person name="Brown C.T."/>
            <person name="Anantharaman K."/>
            <person name="Sharon I."/>
            <person name="Hug L.A."/>
            <person name="Burstein D."/>
            <person name="Emerson J.B."/>
            <person name="Thomas B.C."/>
            <person name="Banfield J.F."/>
        </authorList>
    </citation>
    <scope>NUCLEOTIDE SEQUENCE [LARGE SCALE GENOMIC DNA]</scope>
    <source>
        <strain evidence="2">CG1_02_38_13</strain>
    </source>
</reference>
<organism evidence="2 3">
    <name type="scientific">Candidatus Kuenenbacteria bacterium CG1_02_38_13</name>
    <dbReference type="NCBI Taxonomy" id="1805235"/>
    <lineage>
        <taxon>Bacteria</taxon>
        <taxon>Candidatus Kueneniibacteriota</taxon>
    </lineage>
</organism>
<protein>
    <recommendedName>
        <fullName evidence="1">Glycosyl transferase family 1 domain-containing protein</fullName>
    </recommendedName>
</protein>
<dbReference type="InterPro" id="IPR001296">
    <property type="entry name" value="Glyco_trans_1"/>
</dbReference>